<dbReference type="CDD" id="cd17521">
    <property type="entry name" value="RMtype1_S_Sau13435ORF2165P_TRD2-CR2_like"/>
    <property type="match status" value="1"/>
</dbReference>
<keyword evidence="5" id="KW-0540">Nuclease</keyword>
<dbReference type="Gene3D" id="3.90.220.20">
    <property type="entry name" value="DNA methylase specificity domains"/>
    <property type="match status" value="2"/>
</dbReference>
<keyword evidence="2" id="KW-0680">Restriction system</keyword>
<sequence length="407" mass="46508">MSCEDWKEVKLGDVCEKIQYGYTQSAVKEKIGPKFLRITDIREQYFDWRSVPYCDISKSDFLKYRLYPGDIVIARTGATTGISKYIDQTVPNAVFASYLIRIRVKDGINSRFIGYVVSSKKYKRYIKSILSGSAQPNANAKQLTSFLFQLPPKEEQNKISEILSSLDDKIELNHQINQDLEEMAQAIFKSWFVDFEPFRDGEFVDSELGPIPKGWRVDKLGNVSTVTGGGTPKTKVPDYWENGNILWATPSDMTSKNSMVLFDTSRKITELGLQNSSAKLLPKGSVLMTSRATIGYTSIAMKEVSTNQGFINIVCNKQISNYYMLCYLLHFKDRILRLANGSTFMEVSKRNFKEINVVVPPHNLIEKFNQYIEPIIETIYQHEQQNQILSNLRDTLLPKLMSGEIRV</sequence>
<dbReference type="InterPro" id="IPR052021">
    <property type="entry name" value="Type-I_RS_S_subunit"/>
</dbReference>
<comment type="caution">
    <text evidence="5">The sequence shown here is derived from an EMBL/GenBank/DDBJ whole genome shotgun (WGS) entry which is preliminary data.</text>
</comment>
<dbReference type="AlphaFoldDB" id="A0A7W1XRG6"/>
<keyword evidence="6" id="KW-1185">Reference proteome</keyword>
<keyword evidence="3" id="KW-0238">DNA-binding</keyword>
<dbReference type="EMBL" id="JACEOL010000018">
    <property type="protein sequence ID" value="MBA4601802.1"/>
    <property type="molecule type" value="Genomic_DNA"/>
</dbReference>
<evidence type="ECO:0000313" key="5">
    <source>
        <dbReference type="EMBL" id="MBA4601802.1"/>
    </source>
</evidence>
<keyword evidence="5" id="KW-0255">Endonuclease</keyword>
<gene>
    <name evidence="5" type="ORF">H2C83_05595</name>
</gene>
<dbReference type="PANTHER" id="PTHR30408">
    <property type="entry name" value="TYPE-1 RESTRICTION ENZYME ECOKI SPECIFICITY PROTEIN"/>
    <property type="match status" value="1"/>
</dbReference>
<dbReference type="InterPro" id="IPR044946">
    <property type="entry name" value="Restrct_endonuc_typeI_TRD_sf"/>
</dbReference>
<dbReference type="RefSeq" id="WP_181738655.1">
    <property type="nucleotide sequence ID" value="NZ_JACEOL010000018.1"/>
</dbReference>
<feature type="domain" description="Type I restriction modification DNA specificity" evidence="4">
    <location>
        <begin position="212"/>
        <end position="383"/>
    </location>
</feature>
<dbReference type="Gene3D" id="1.10.287.1120">
    <property type="entry name" value="Bipartite methylase S protein"/>
    <property type="match status" value="1"/>
</dbReference>
<keyword evidence="5" id="KW-0378">Hydrolase</keyword>
<dbReference type="PANTHER" id="PTHR30408:SF12">
    <property type="entry name" value="TYPE I RESTRICTION ENZYME MJAVIII SPECIFICITY SUBUNIT"/>
    <property type="match status" value="1"/>
</dbReference>
<proteinExistence type="inferred from homology"/>
<dbReference type="CDD" id="cd17273">
    <property type="entry name" value="RMtype1_S_EcoJA69PI-TRD1-CR1_like"/>
    <property type="match status" value="1"/>
</dbReference>
<comment type="similarity">
    <text evidence="1">Belongs to the type-I restriction system S methylase family.</text>
</comment>
<evidence type="ECO:0000256" key="3">
    <source>
        <dbReference type="ARBA" id="ARBA00023125"/>
    </source>
</evidence>
<dbReference type="GO" id="GO:0004519">
    <property type="term" value="F:endonuclease activity"/>
    <property type="evidence" value="ECO:0007669"/>
    <property type="project" value="UniProtKB-KW"/>
</dbReference>
<evidence type="ECO:0000259" key="4">
    <source>
        <dbReference type="Pfam" id="PF01420"/>
    </source>
</evidence>
<protein>
    <submittedName>
        <fullName evidence="5">Restriction endonuclease subunit S</fullName>
    </submittedName>
</protein>
<evidence type="ECO:0000313" key="6">
    <source>
        <dbReference type="Proteomes" id="UP000538292"/>
    </source>
</evidence>
<dbReference type="InterPro" id="IPR000055">
    <property type="entry name" value="Restrct_endonuc_typeI_TRD"/>
</dbReference>
<name>A0A7W1XRG6_9BACL</name>
<evidence type="ECO:0000256" key="2">
    <source>
        <dbReference type="ARBA" id="ARBA00022747"/>
    </source>
</evidence>
<dbReference type="SUPFAM" id="SSF116734">
    <property type="entry name" value="DNA methylase specificity domain"/>
    <property type="match status" value="2"/>
</dbReference>
<dbReference type="GO" id="GO:0009307">
    <property type="term" value="P:DNA restriction-modification system"/>
    <property type="evidence" value="ECO:0007669"/>
    <property type="project" value="UniProtKB-KW"/>
</dbReference>
<organism evidence="5 6">
    <name type="scientific">Thermoactinomyces mirandus</name>
    <dbReference type="NCBI Taxonomy" id="2756294"/>
    <lineage>
        <taxon>Bacteria</taxon>
        <taxon>Bacillati</taxon>
        <taxon>Bacillota</taxon>
        <taxon>Bacilli</taxon>
        <taxon>Bacillales</taxon>
        <taxon>Thermoactinomycetaceae</taxon>
        <taxon>Thermoactinomyces</taxon>
    </lineage>
</organism>
<evidence type="ECO:0000256" key="1">
    <source>
        <dbReference type="ARBA" id="ARBA00010923"/>
    </source>
</evidence>
<reference evidence="5 6" key="1">
    <citation type="submission" date="2020-07" db="EMBL/GenBank/DDBJ databases">
        <title>Thermoactinomyces phylogeny.</title>
        <authorList>
            <person name="Dunlap C."/>
        </authorList>
    </citation>
    <scope>NUCLEOTIDE SEQUENCE [LARGE SCALE GENOMIC DNA]</scope>
    <source>
        <strain evidence="5 6">AMNI-1</strain>
    </source>
</reference>
<dbReference type="GO" id="GO:0003677">
    <property type="term" value="F:DNA binding"/>
    <property type="evidence" value="ECO:0007669"/>
    <property type="project" value="UniProtKB-KW"/>
</dbReference>
<dbReference type="Proteomes" id="UP000538292">
    <property type="component" value="Unassembled WGS sequence"/>
</dbReference>
<accession>A0A7W1XRG6</accession>
<dbReference type="Pfam" id="PF01420">
    <property type="entry name" value="Methylase_S"/>
    <property type="match status" value="2"/>
</dbReference>
<feature type="domain" description="Type I restriction modification DNA specificity" evidence="4">
    <location>
        <begin position="4"/>
        <end position="182"/>
    </location>
</feature>